<feature type="compositionally biased region" description="Polar residues" evidence="1">
    <location>
        <begin position="253"/>
        <end position="262"/>
    </location>
</feature>
<evidence type="ECO:0000313" key="2">
    <source>
        <dbReference type="EMBL" id="GFY96880.1"/>
    </source>
</evidence>
<feature type="region of interest" description="Disordered" evidence="1">
    <location>
        <begin position="237"/>
        <end position="262"/>
    </location>
</feature>
<protein>
    <submittedName>
        <fullName evidence="2">Uncharacterized protein</fullName>
    </submittedName>
</protein>
<comment type="caution">
    <text evidence="2">The sequence shown here is derived from an EMBL/GenBank/DDBJ whole genome shotgun (WGS) entry which is preliminary data.</text>
</comment>
<reference evidence="2 3" key="1">
    <citation type="submission" date="2019-07" db="EMBL/GenBank/DDBJ databases">
        <title>De Novo Assembly of kiwifruit Actinidia rufa.</title>
        <authorList>
            <person name="Sugita-Konishi S."/>
            <person name="Sato K."/>
            <person name="Mori E."/>
            <person name="Abe Y."/>
            <person name="Kisaki G."/>
            <person name="Hamano K."/>
            <person name="Suezawa K."/>
            <person name="Otani M."/>
            <person name="Fukuda T."/>
            <person name="Manabe T."/>
            <person name="Gomi K."/>
            <person name="Tabuchi M."/>
            <person name="Akimitsu K."/>
            <person name="Kataoka I."/>
        </authorList>
    </citation>
    <scope>NUCLEOTIDE SEQUENCE [LARGE SCALE GENOMIC DNA]</scope>
    <source>
        <strain evidence="3">cv. Fuchu</strain>
    </source>
</reference>
<dbReference type="AlphaFoldDB" id="A0A7J0FDU9"/>
<gene>
    <name evidence="2" type="ORF">Acr_11g0011860</name>
</gene>
<name>A0A7J0FDU9_9ERIC</name>
<feature type="region of interest" description="Disordered" evidence="1">
    <location>
        <begin position="87"/>
        <end position="114"/>
    </location>
</feature>
<evidence type="ECO:0000313" key="3">
    <source>
        <dbReference type="Proteomes" id="UP000585474"/>
    </source>
</evidence>
<dbReference type="Proteomes" id="UP000585474">
    <property type="component" value="Unassembled WGS sequence"/>
</dbReference>
<keyword evidence="3" id="KW-1185">Reference proteome</keyword>
<feature type="compositionally biased region" description="Basic and acidic residues" evidence="1">
    <location>
        <begin position="105"/>
        <end position="114"/>
    </location>
</feature>
<feature type="compositionally biased region" description="Low complexity" evidence="1">
    <location>
        <begin position="92"/>
        <end position="104"/>
    </location>
</feature>
<proteinExistence type="predicted"/>
<dbReference type="EMBL" id="BJWL01000011">
    <property type="protein sequence ID" value="GFY96880.1"/>
    <property type="molecule type" value="Genomic_DNA"/>
</dbReference>
<organism evidence="2 3">
    <name type="scientific">Actinidia rufa</name>
    <dbReference type="NCBI Taxonomy" id="165716"/>
    <lineage>
        <taxon>Eukaryota</taxon>
        <taxon>Viridiplantae</taxon>
        <taxon>Streptophyta</taxon>
        <taxon>Embryophyta</taxon>
        <taxon>Tracheophyta</taxon>
        <taxon>Spermatophyta</taxon>
        <taxon>Magnoliopsida</taxon>
        <taxon>eudicotyledons</taxon>
        <taxon>Gunneridae</taxon>
        <taxon>Pentapetalae</taxon>
        <taxon>asterids</taxon>
        <taxon>Ericales</taxon>
        <taxon>Actinidiaceae</taxon>
        <taxon>Actinidia</taxon>
    </lineage>
</organism>
<sequence length="262" mass="28573">MQTWSRAIGTYPSSDLADPLSRASIPYKPDAKGVDGKMPPHLYANFNELFRNRFEECKVGAPQRNDFSLDDFSAELDENALLAQDLGWDEGTTSTSSSYTSFDSSDSKEKGEEKPVGEVMIAHSFGEVVIAHSFKEDGDSDTSSSELNMAPRCTTGGSIELKTITTTNWLSFALVSSRIDGWTTSKSSTFLLITPHEARLPPRLSQWILRVLPGLNKEEYMEELIDEDLENSPEVAGNLSLDASEASTAAKGGSNTDVSPAM</sequence>
<evidence type="ECO:0000256" key="1">
    <source>
        <dbReference type="SAM" id="MobiDB-lite"/>
    </source>
</evidence>
<accession>A0A7J0FDU9</accession>